<comment type="similarity">
    <text evidence="1">Belongs to the REF/SRPP family.</text>
</comment>
<keyword evidence="4" id="KW-1185">Reference proteome</keyword>
<evidence type="ECO:0000313" key="4">
    <source>
        <dbReference type="Proteomes" id="UP001165190"/>
    </source>
</evidence>
<dbReference type="PANTHER" id="PTHR33732">
    <property type="entry name" value="REF/SRPP-LIKE PROTEIN OS05G0151300/LOC_OS05G05940"/>
    <property type="match status" value="1"/>
</dbReference>
<evidence type="ECO:0000256" key="2">
    <source>
        <dbReference type="SAM" id="MobiDB-lite"/>
    </source>
</evidence>
<gene>
    <name evidence="3" type="ORF">HRI_002437700</name>
</gene>
<dbReference type="OrthoDB" id="1901372at2759"/>
<evidence type="ECO:0000256" key="1">
    <source>
        <dbReference type="ARBA" id="ARBA00009737"/>
    </source>
</evidence>
<dbReference type="EMBL" id="BSYR01000022">
    <property type="protein sequence ID" value="GMI87684.1"/>
    <property type="molecule type" value="Genomic_DNA"/>
</dbReference>
<comment type="caution">
    <text evidence="3">The sequence shown here is derived from an EMBL/GenBank/DDBJ whole genome shotgun (WGS) entry which is preliminary data.</text>
</comment>
<name>A0A9W7I1N7_HIBTR</name>
<dbReference type="PANTHER" id="PTHR33732:SF2">
    <property type="entry name" value="REF_SRPP-LIKE PROTEIN"/>
    <property type="match status" value="1"/>
</dbReference>
<dbReference type="AlphaFoldDB" id="A0A9W7I1N7"/>
<feature type="region of interest" description="Disordered" evidence="2">
    <location>
        <begin position="211"/>
        <end position="246"/>
    </location>
</feature>
<feature type="compositionally biased region" description="Basic and acidic residues" evidence="2">
    <location>
        <begin position="211"/>
        <end position="233"/>
    </location>
</feature>
<accession>A0A9W7I1N7</accession>
<evidence type="ECO:0000313" key="3">
    <source>
        <dbReference type="EMBL" id="GMI87684.1"/>
    </source>
</evidence>
<proteinExistence type="inferred from homology"/>
<protein>
    <submittedName>
        <fullName evidence="3">LD-associated protein 1, small rubber particle protein</fullName>
    </submittedName>
</protein>
<sequence>MEKEVEFESNSRGLKHVGLVRVAAIRALVCVSNLYDYAKRNSGPLRSTVGTVEGTVTAILGPVYQKYKDVPDHLLAFLDTKVDEATHKFDEHVPPAGKQMVNHAQVLVHTAAEKAQKLVGEARTNGARGALNYASCEYKQFVLVISTKLWVKLNQSSAFHSAAEMIVPTAKNLSEKYNCLIKDMSGKGYPVFGYLPLIPVVELSKAVKQAEVKSKEKEKKQVNEDDNARKSDSDSNSGSGSDSDSG</sequence>
<feature type="compositionally biased region" description="Low complexity" evidence="2">
    <location>
        <begin position="234"/>
        <end position="246"/>
    </location>
</feature>
<reference evidence="3" key="1">
    <citation type="submission" date="2023-05" db="EMBL/GenBank/DDBJ databases">
        <title>Genome and transcriptome analyses reveal genes involved in the formation of fine ridges on petal epidermal cells in Hibiscus trionum.</title>
        <authorList>
            <person name="Koshimizu S."/>
            <person name="Masuda S."/>
            <person name="Ishii T."/>
            <person name="Shirasu K."/>
            <person name="Hoshino A."/>
            <person name="Arita M."/>
        </authorList>
    </citation>
    <scope>NUCLEOTIDE SEQUENCE</scope>
    <source>
        <strain evidence="3">Hamamatsu line</strain>
    </source>
</reference>
<dbReference type="Pfam" id="PF05755">
    <property type="entry name" value="REF"/>
    <property type="match status" value="1"/>
</dbReference>
<dbReference type="InterPro" id="IPR008802">
    <property type="entry name" value="REF"/>
</dbReference>
<organism evidence="3 4">
    <name type="scientific">Hibiscus trionum</name>
    <name type="common">Flower of an hour</name>
    <dbReference type="NCBI Taxonomy" id="183268"/>
    <lineage>
        <taxon>Eukaryota</taxon>
        <taxon>Viridiplantae</taxon>
        <taxon>Streptophyta</taxon>
        <taxon>Embryophyta</taxon>
        <taxon>Tracheophyta</taxon>
        <taxon>Spermatophyta</taxon>
        <taxon>Magnoliopsida</taxon>
        <taxon>eudicotyledons</taxon>
        <taxon>Gunneridae</taxon>
        <taxon>Pentapetalae</taxon>
        <taxon>rosids</taxon>
        <taxon>malvids</taxon>
        <taxon>Malvales</taxon>
        <taxon>Malvaceae</taxon>
        <taxon>Malvoideae</taxon>
        <taxon>Hibiscus</taxon>
    </lineage>
</organism>
<dbReference type="Proteomes" id="UP001165190">
    <property type="component" value="Unassembled WGS sequence"/>
</dbReference>